<feature type="region of interest" description="Disordered" evidence="1">
    <location>
        <begin position="323"/>
        <end position="353"/>
    </location>
</feature>
<keyword evidence="2" id="KW-0812">Transmembrane</keyword>
<name>A0AAW0E2E1_9AGAR</name>
<keyword evidence="4" id="KW-1185">Reference proteome</keyword>
<sequence>MAHFAPGFDNRALLQRQIEISQYVCAGSVAVLVWDILNHVRMEYTVFRKHKSVAGAIAYVMSRLGTLIYVLGLTIFTSYAFDDCDKALLAFNSFFPVGICGTGYLFLLRVCNVYPNHRAISFVFGFLWLAAVGSATTIPLGQQGSVVGPFRSCAISRSDLYIGASPVTLAILVTATFIAISTQFFSDLIAQTREAGGKNGNNTSRGGAMLLRSLFMDGQTYYLIVVFMTIFSAIILFIPSVPAVYRVLPLIPNATLSSVMACRVYRNKLLGIRRLPEWTLTMNLSPEEHTIPLSAVQFQHRTDGTRTRESVLLDSEETRIVGSDDVKGRCEPEAEGVMGAKSKGGSQPHSDDM</sequence>
<evidence type="ECO:0000313" key="4">
    <source>
        <dbReference type="Proteomes" id="UP001362999"/>
    </source>
</evidence>
<keyword evidence="2" id="KW-1133">Transmembrane helix</keyword>
<feature type="compositionally biased region" description="Basic and acidic residues" evidence="1">
    <location>
        <begin position="323"/>
        <end position="332"/>
    </location>
</feature>
<reference evidence="3 4" key="1">
    <citation type="journal article" date="2024" name="J Genomics">
        <title>Draft genome sequencing and assembly of Favolaschia claudopus CIRM-BRFM 2984 isolated from oak limbs.</title>
        <authorList>
            <person name="Navarro D."/>
            <person name="Drula E."/>
            <person name="Chaduli D."/>
            <person name="Cazenave R."/>
            <person name="Ahrendt S."/>
            <person name="Wang J."/>
            <person name="Lipzen A."/>
            <person name="Daum C."/>
            <person name="Barry K."/>
            <person name="Grigoriev I.V."/>
            <person name="Favel A."/>
            <person name="Rosso M.N."/>
            <person name="Martin F."/>
        </authorList>
    </citation>
    <scope>NUCLEOTIDE SEQUENCE [LARGE SCALE GENOMIC DNA]</scope>
    <source>
        <strain evidence="3 4">CIRM-BRFM 2984</strain>
    </source>
</reference>
<feature type="transmembrane region" description="Helical" evidence="2">
    <location>
        <begin position="20"/>
        <end position="37"/>
    </location>
</feature>
<feature type="transmembrane region" description="Helical" evidence="2">
    <location>
        <begin position="220"/>
        <end position="238"/>
    </location>
</feature>
<dbReference type="Proteomes" id="UP001362999">
    <property type="component" value="Unassembled WGS sequence"/>
</dbReference>
<feature type="transmembrane region" description="Helical" evidence="2">
    <location>
        <begin position="119"/>
        <end position="140"/>
    </location>
</feature>
<evidence type="ECO:0000313" key="3">
    <source>
        <dbReference type="EMBL" id="KAK7057818.1"/>
    </source>
</evidence>
<gene>
    <name evidence="3" type="ORF">R3P38DRAFT_2843168</name>
</gene>
<evidence type="ECO:0000256" key="1">
    <source>
        <dbReference type="SAM" id="MobiDB-lite"/>
    </source>
</evidence>
<proteinExistence type="predicted"/>
<protein>
    <submittedName>
        <fullName evidence="3">Uncharacterized protein</fullName>
    </submittedName>
</protein>
<feature type="compositionally biased region" description="Polar residues" evidence="1">
    <location>
        <begin position="344"/>
        <end position="353"/>
    </location>
</feature>
<dbReference type="EMBL" id="JAWWNJ010000004">
    <property type="protein sequence ID" value="KAK7057818.1"/>
    <property type="molecule type" value="Genomic_DNA"/>
</dbReference>
<accession>A0AAW0E2E1</accession>
<feature type="transmembrane region" description="Helical" evidence="2">
    <location>
        <begin position="57"/>
        <end position="81"/>
    </location>
</feature>
<feature type="transmembrane region" description="Helical" evidence="2">
    <location>
        <begin position="160"/>
        <end position="180"/>
    </location>
</feature>
<organism evidence="3 4">
    <name type="scientific">Favolaschia claudopus</name>
    <dbReference type="NCBI Taxonomy" id="2862362"/>
    <lineage>
        <taxon>Eukaryota</taxon>
        <taxon>Fungi</taxon>
        <taxon>Dikarya</taxon>
        <taxon>Basidiomycota</taxon>
        <taxon>Agaricomycotina</taxon>
        <taxon>Agaricomycetes</taxon>
        <taxon>Agaricomycetidae</taxon>
        <taxon>Agaricales</taxon>
        <taxon>Marasmiineae</taxon>
        <taxon>Mycenaceae</taxon>
        <taxon>Favolaschia</taxon>
    </lineage>
</organism>
<evidence type="ECO:0000256" key="2">
    <source>
        <dbReference type="SAM" id="Phobius"/>
    </source>
</evidence>
<dbReference type="AlphaFoldDB" id="A0AAW0E2E1"/>
<comment type="caution">
    <text evidence="3">The sequence shown here is derived from an EMBL/GenBank/DDBJ whole genome shotgun (WGS) entry which is preliminary data.</text>
</comment>
<feature type="transmembrane region" description="Helical" evidence="2">
    <location>
        <begin position="87"/>
        <end position="107"/>
    </location>
</feature>
<keyword evidence="2" id="KW-0472">Membrane</keyword>